<dbReference type="AlphaFoldDB" id="A0A7W9M0T5"/>
<dbReference type="RefSeq" id="WP_184920380.1">
    <property type="nucleotide sequence ID" value="NZ_JACHMO010000001.1"/>
</dbReference>
<name>A0A7W9M0T5_9PSEU</name>
<organism evidence="3 4">
    <name type="scientific">Saccharothrix ecbatanensis</name>
    <dbReference type="NCBI Taxonomy" id="1105145"/>
    <lineage>
        <taxon>Bacteria</taxon>
        <taxon>Bacillati</taxon>
        <taxon>Actinomycetota</taxon>
        <taxon>Actinomycetes</taxon>
        <taxon>Pseudonocardiales</taxon>
        <taxon>Pseudonocardiaceae</taxon>
        <taxon>Saccharothrix</taxon>
    </lineage>
</organism>
<evidence type="ECO:0000313" key="4">
    <source>
        <dbReference type="Proteomes" id="UP000552097"/>
    </source>
</evidence>
<dbReference type="EMBL" id="JACHMO010000001">
    <property type="protein sequence ID" value="MBB5803186.1"/>
    <property type="molecule type" value="Genomic_DNA"/>
</dbReference>
<dbReference type="InterPro" id="IPR011048">
    <property type="entry name" value="Haem_d1_sf"/>
</dbReference>
<reference evidence="3 4" key="1">
    <citation type="submission" date="2020-08" db="EMBL/GenBank/DDBJ databases">
        <title>Sequencing the genomes of 1000 actinobacteria strains.</title>
        <authorList>
            <person name="Klenk H.-P."/>
        </authorList>
    </citation>
    <scope>NUCLEOTIDE SEQUENCE [LARGE SCALE GENOMIC DNA]</scope>
    <source>
        <strain evidence="3 4">DSM 45486</strain>
    </source>
</reference>
<feature type="signal peptide" evidence="1">
    <location>
        <begin position="1"/>
        <end position="33"/>
    </location>
</feature>
<dbReference type="InterPro" id="IPR011964">
    <property type="entry name" value="YVTN_b-propeller_repeat"/>
</dbReference>
<protein>
    <submittedName>
        <fullName evidence="3">YVTN family beta-propeller protein</fullName>
    </submittedName>
</protein>
<dbReference type="InterPro" id="IPR015943">
    <property type="entry name" value="WD40/YVTN_repeat-like_dom_sf"/>
</dbReference>
<accession>A0A7W9M0T5</accession>
<dbReference type="PROSITE" id="PS50927">
    <property type="entry name" value="BULB_LECTIN"/>
    <property type="match status" value="1"/>
</dbReference>
<keyword evidence="4" id="KW-1185">Reference proteome</keyword>
<dbReference type="Gene3D" id="2.130.10.10">
    <property type="entry name" value="YVTN repeat-like/Quinoprotein amine dehydrogenase"/>
    <property type="match status" value="2"/>
</dbReference>
<evidence type="ECO:0000313" key="3">
    <source>
        <dbReference type="EMBL" id="MBB5803186.1"/>
    </source>
</evidence>
<dbReference type="NCBIfam" id="TIGR02276">
    <property type="entry name" value="beta_rpt_yvtn"/>
    <property type="match status" value="1"/>
</dbReference>
<comment type="caution">
    <text evidence="3">The sequence shown here is derived from an EMBL/GenBank/DDBJ whole genome shotgun (WGS) entry which is preliminary data.</text>
</comment>
<dbReference type="Proteomes" id="UP000552097">
    <property type="component" value="Unassembled WGS sequence"/>
</dbReference>
<dbReference type="InterPro" id="IPR001480">
    <property type="entry name" value="Bulb-type_lectin_dom"/>
</dbReference>
<sequence length="446" mass="47569">MQGHTRRIRSRSAAVGLLAVAALVASVPAVAVAADRPAYIGAGRYPVAVEVSPNGAFAYATSAEDRRVTVIDTASRTVSGVIDVGARVGRIAFTPDSRTAYVTDHGDLNTDKGSVLAIDTATRAVTRISVLPLISPNAVAVTPDGKKAYVAGANYLSVIDTATNVPRAVDIGYGTLTDVKVTRDGSRAYLTDYQSSSIVVLSTATDRVIATVPLPTTPSRIAVMPDGLRVYATSYMANKVYMIATEGYYVGATIDVAGSPRGLAAAPNGRQVFVTSHHEHTLLAIDVATNTIASTEPVDRYPSHVAFTPDGTEFYLIHDAGQYITVHDTTGAPARGSDRVVRGESLAVGQYRTSRDGRFRLIMQSDGNLVLYAATGEALWHTRTNGSGATRAVLQHDGNFVLYTPAGVAKWHTNTWNTTCDRLVVQNDSNVVLYQSDATAQWHRWE</sequence>
<feature type="domain" description="Bulb-type lectin" evidence="2">
    <location>
        <begin position="337"/>
        <end position="446"/>
    </location>
</feature>
<proteinExistence type="predicted"/>
<dbReference type="SUPFAM" id="SSF51004">
    <property type="entry name" value="C-terminal (heme d1) domain of cytochrome cd1-nitrite reductase"/>
    <property type="match status" value="1"/>
</dbReference>
<dbReference type="PANTHER" id="PTHR47197">
    <property type="entry name" value="PROTEIN NIRF"/>
    <property type="match status" value="1"/>
</dbReference>
<dbReference type="Gene3D" id="2.90.10.10">
    <property type="entry name" value="Bulb-type lectin domain"/>
    <property type="match status" value="2"/>
</dbReference>
<evidence type="ECO:0000259" key="2">
    <source>
        <dbReference type="PROSITE" id="PS50927"/>
    </source>
</evidence>
<gene>
    <name evidence="3" type="ORF">F4560_002954</name>
</gene>
<dbReference type="PANTHER" id="PTHR47197:SF3">
    <property type="entry name" value="DIHYDRO-HEME D1 DEHYDROGENASE"/>
    <property type="match status" value="1"/>
</dbReference>
<dbReference type="InterPro" id="IPR036426">
    <property type="entry name" value="Bulb-type_lectin_dom_sf"/>
</dbReference>
<keyword evidence="1" id="KW-0732">Signal</keyword>
<dbReference type="SUPFAM" id="SSF51110">
    <property type="entry name" value="alpha-D-mannose-specific plant lectins"/>
    <property type="match status" value="1"/>
</dbReference>
<dbReference type="SMART" id="SM00108">
    <property type="entry name" value="B_lectin"/>
    <property type="match status" value="1"/>
</dbReference>
<evidence type="ECO:0000256" key="1">
    <source>
        <dbReference type="SAM" id="SignalP"/>
    </source>
</evidence>
<dbReference type="InterPro" id="IPR051200">
    <property type="entry name" value="Host-pathogen_enzymatic-act"/>
</dbReference>
<feature type="chain" id="PRO_5030909924" evidence="1">
    <location>
        <begin position="34"/>
        <end position="446"/>
    </location>
</feature>